<protein>
    <submittedName>
        <fullName evidence="1">Uncharacterized protein</fullName>
    </submittedName>
</protein>
<feature type="non-terminal residue" evidence="1">
    <location>
        <position position="69"/>
    </location>
</feature>
<sequence>MLSIEVFNFKRLRWIYCHGHTCVCNNERADRFESIALNFRKLKMDKEDVLWSFHNCLLNEDTKIDVESI</sequence>
<accession>A0A0B7APN0</accession>
<organism evidence="1">
    <name type="scientific">Arion vulgaris</name>
    <dbReference type="NCBI Taxonomy" id="1028688"/>
    <lineage>
        <taxon>Eukaryota</taxon>
        <taxon>Metazoa</taxon>
        <taxon>Spiralia</taxon>
        <taxon>Lophotrochozoa</taxon>
        <taxon>Mollusca</taxon>
        <taxon>Gastropoda</taxon>
        <taxon>Heterobranchia</taxon>
        <taxon>Euthyneura</taxon>
        <taxon>Panpulmonata</taxon>
        <taxon>Eupulmonata</taxon>
        <taxon>Stylommatophora</taxon>
        <taxon>Helicina</taxon>
        <taxon>Arionoidea</taxon>
        <taxon>Arionidae</taxon>
        <taxon>Arion</taxon>
    </lineage>
</organism>
<dbReference type="AlphaFoldDB" id="A0A0B7APN0"/>
<proteinExistence type="predicted"/>
<dbReference type="EMBL" id="HACG01035066">
    <property type="protein sequence ID" value="CEK81931.1"/>
    <property type="molecule type" value="Transcribed_RNA"/>
</dbReference>
<gene>
    <name evidence="1" type="primary">ORF128740</name>
</gene>
<name>A0A0B7APN0_9EUPU</name>
<reference evidence="1" key="1">
    <citation type="submission" date="2014-12" db="EMBL/GenBank/DDBJ databases">
        <title>Insight into the proteome of Arion vulgaris.</title>
        <authorList>
            <person name="Aradska J."/>
            <person name="Bulat T."/>
            <person name="Smidak R."/>
            <person name="Sarate P."/>
            <person name="Gangsoo J."/>
            <person name="Sialana F."/>
            <person name="Bilban M."/>
            <person name="Lubec G."/>
        </authorList>
    </citation>
    <scope>NUCLEOTIDE SEQUENCE</scope>
    <source>
        <tissue evidence="1">Skin</tissue>
    </source>
</reference>
<evidence type="ECO:0000313" key="1">
    <source>
        <dbReference type="EMBL" id="CEK81931.1"/>
    </source>
</evidence>